<accession>A0AAW0NP66</accession>
<keyword evidence="2" id="KW-1185">Reference proteome</keyword>
<gene>
    <name evidence="1" type="ORF">WMY93_021796</name>
</gene>
<protein>
    <submittedName>
        <fullName evidence="1">Uncharacterized protein</fullName>
    </submittedName>
</protein>
<organism evidence="1 2">
    <name type="scientific">Mugilogobius chulae</name>
    <name type="common">yellowstripe goby</name>
    <dbReference type="NCBI Taxonomy" id="88201"/>
    <lineage>
        <taxon>Eukaryota</taxon>
        <taxon>Metazoa</taxon>
        <taxon>Chordata</taxon>
        <taxon>Craniata</taxon>
        <taxon>Vertebrata</taxon>
        <taxon>Euteleostomi</taxon>
        <taxon>Actinopterygii</taxon>
        <taxon>Neopterygii</taxon>
        <taxon>Teleostei</taxon>
        <taxon>Neoteleostei</taxon>
        <taxon>Acanthomorphata</taxon>
        <taxon>Gobiaria</taxon>
        <taxon>Gobiiformes</taxon>
        <taxon>Gobioidei</taxon>
        <taxon>Gobiidae</taxon>
        <taxon>Gobionellinae</taxon>
        <taxon>Mugilogobius</taxon>
    </lineage>
</organism>
<comment type="caution">
    <text evidence="1">The sequence shown here is derived from an EMBL/GenBank/DDBJ whole genome shotgun (WGS) entry which is preliminary data.</text>
</comment>
<sequence>MCSLKMVPVCQVIALDSCEPDFGFITLWSQSLTGYRDAAPSSKRTTWSIQWATFWWSKICFAEPGLTSIHQLSLQPPSL</sequence>
<name>A0AAW0NP66_9GOBI</name>
<reference evidence="2" key="1">
    <citation type="submission" date="2024-04" db="EMBL/GenBank/DDBJ databases">
        <title>Salinicola lusitanus LLJ914,a marine bacterium isolated from the Okinawa Trough.</title>
        <authorList>
            <person name="Li J."/>
        </authorList>
    </citation>
    <scope>NUCLEOTIDE SEQUENCE [LARGE SCALE GENOMIC DNA]</scope>
</reference>
<dbReference type="AlphaFoldDB" id="A0AAW0NP66"/>
<dbReference type="Proteomes" id="UP001460270">
    <property type="component" value="Unassembled WGS sequence"/>
</dbReference>
<evidence type="ECO:0000313" key="2">
    <source>
        <dbReference type="Proteomes" id="UP001460270"/>
    </source>
</evidence>
<dbReference type="EMBL" id="JBBPFD010000015">
    <property type="protein sequence ID" value="KAK7896471.1"/>
    <property type="molecule type" value="Genomic_DNA"/>
</dbReference>
<proteinExistence type="predicted"/>
<evidence type="ECO:0000313" key="1">
    <source>
        <dbReference type="EMBL" id="KAK7896471.1"/>
    </source>
</evidence>